<dbReference type="VEuPathDB" id="FungiDB:H310_05745"/>
<reference evidence="1" key="1">
    <citation type="submission" date="2013-12" db="EMBL/GenBank/DDBJ databases">
        <title>The Genome Sequence of Aphanomyces invadans NJM9701.</title>
        <authorList>
            <consortium name="The Broad Institute Genomics Platform"/>
            <person name="Russ C."/>
            <person name="Tyler B."/>
            <person name="van West P."/>
            <person name="Dieguez-Uribeondo J."/>
            <person name="Young S.K."/>
            <person name="Zeng Q."/>
            <person name="Gargeya S."/>
            <person name="Fitzgerald M."/>
            <person name="Abouelleil A."/>
            <person name="Alvarado L."/>
            <person name="Chapman S.B."/>
            <person name="Gainer-Dewar J."/>
            <person name="Goldberg J."/>
            <person name="Griggs A."/>
            <person name="Gujja S."/>
            <person name="Hansen M."/>
            <person name="Howarth C."/>
            <person name="Imamovic A."/>
            <person name="Ireland A."/>
            <person name="Larimer J."/>
            <person name="McCowan C."/>
            <person name="Murphy C."/>
            <person name="Pearson M."/>
            <person name="Poon T.W."/>
            <person name="Priest M."/>
            <person name="Roberts A."/>
            <person name="Saif S."/>
            <person name="Shea T."/>
            <person name="Sykes S."/>
            <person name="Wortman J."/>
            <person name="Nusbaum C."/>
            <person name="Birren B."/>
        </authorList>
    </citation>
    <scope>NUCLEOTIDE SEQUENCE [LARGE SCALE GENOMIC DNA]</scope>
    <source>
        <strain evidence="1">NJM9701</strain>
    </source>
</reference>
<dbReference type="GeneID" id="20082795"/>
<sequence>MPLIVSPKCTQVSVEGDATYCIDGPICSGSGNYIDGAKCPVKGDVAVQDCLSSLKSYTDSGKCVAPKDAVCSRVVTGVWGCKW</sequence>
<dbReference type="OrthoDB" id="167956at2759"/>
<gene>
    <name evidence="1" type="ORF">H310_05745</name>
</gene>
<organism evidence="1">
    <name type="scientific">Aphanomyces invadans</name>
    <dbReference type="NCBI Taxonomy" id="157072"/>
    <lineage>
        <taxon>Eukaryota</taxon>
        <taxon>Sar</taxon>
        <taxon>Stramenopiles</taxon>
        <taxon>Oomycota</taxon>
        <taxon>Saprolegniomycetes</taxon>
        <taxon>Saprolegniales</taxon>
        <taxon>Verrucalvaceae</taxon>
        <taxon>Aphanomyces</taxon>
    </lineage>
</organism>
<dbReference type="AlphaFoldDB" id="A0A024U8F2"/>
<evidence type="ECO:0000313" key="1">
    <source>
        <dbReference type="EMBL" id="ETW02177.1"/>
    </source>
</evidence>
<dbReference type="eggNOG" id="ENOG502SVFW">
    <property type="taxonomic scope" value="Eukaryota"/>
</dbReference>
<protein>
    <submittedName>
        <fullName evidence="1">Uncharacterized protein</fullName>
    </submittedName>
</protein>
<dbReference type="STRING" id="157072.A0A024U8F2"/>
<name>A0A024U8F2_9STRA</name>
<dbReference type="RefSeq" id="XP_008868782.1">
    <property type="nucleotide sequence ID" value="XM_008870560.1"/>
</dbReference>
<proteinExistence type="predicted"/>
<dbReference type="EMBL" id="KI913961">
    <property type="protein sequence ID" value="ETW02177.1"/>
    <property type="molecule type" value="Genomic_DNA"/>
</dbReference>
<accession>A0A024U8F2</accession>